<dbReference type="Pfam" id="PF20681">
    <property type="entry name" value="DUF6818"/>
    <property type="match status" value="1"/>
</dbReference>
<feature type="compositionally biased region" description="Polar residues" evidence="2">
    <location>
        <begin position="109"/>
        <end position="118"/>
    </location>
</feature>
<gene>
    <name evidence="4" type="ORF">EXIGLDRAFT_761173</name>
</gene>
<evidence type="ECO:0000259" key="3">
    <source>
        <dbReference type="Pfam" id="PF20681"/>
    </source>
</evidence>
<feature type="compositionally biased region" description="Low complexity" evidence="2">
    <location>
        <begin position="10"/>
        <end position="28"/>
    </location>
</feature>
<evidence type="ECO:0000313" key="5">
    <source>
        <dbReference type="Proteomes" id="UP000077266"/>
    </source>
</evidence>
<feature type="domain" description="DUF6818" evidence="3">
    <location>
        <begin position="247"/>
        <end position="310"/>
    </location>
</feature>
<feature type="compositionally biased region" description="Polar residues" evidence="2">
    <location>
        <begin position="164"/>
        <end position="174"/>
    </location>
</feature>
<dbReference type="PANTHER" id="PTHR34409:SF1">
    <property type="entry name" value="MYB-LIKE DOMAIN-CONTAINING PROTEIN"/>
    <property type="match status" value="1"/>
</dbReference>
<protein>
    <recommendedName>
        <fullName evidence="3">DUF6818 domain-containing protein</fullName>
    </recommendedName>
</protein>
<keyword evidence="5" id="KW-1185">Reference proteome</keyword>
<name>A0A165NSN0_EXIGL</name>
<dbReference type="InParanoid" id="A0A165NSN0"/>
<feature type="compositionally biased region" description="Polar residues" evidence="2">
    <location>
        <begin position="42"/>
        <end position="57"/>
    </location>
</feature>
<dbReference type="AlphaFoldDB" id="A0A165NSN0"/>
<dbReference type="EMBL" id="KV425896">
    <property type="protein sequence ID" value="KZW01165.1"/>
    <property type="molecule type" value="Genomic_DNA"/>
</dbReference>
<feature type="compositionally biased region" description="Low complexity" evidence="2">
    <location>
        <begin position="185"/>
        <end position="195"/>
    </location>
</feature>
<feature type="coiled-coil region" evidence="1">
    <location>
        <begin position="419"/>
        <end position="446"/>
    </location>
</feature>
<feature type="region of interest" description="Disordered" evidence="2">
    <location>
        <begin position="1"/>
        <end position="218"/>
    </location>
</feature>
<feature type="region of interest" description="Disordered" evidence="2">
    <location>
        <begin position="388"/>
        <end position="408"/>
    </location>
</feature>
<accession>A0A165NSN0</accession>
<reference evidence="4 5" key="1">
    <citation type="journal article" date="2016" name="Mol. Biol. Evol.">
        <title>Comparative Genomics of Early-Diverging Mushroom-Forming Fungi Provides Insights into the Origins of Lignocellulose Decay Capabilities.</title>
        <authorList>
            <person name="Nagy L.G."/>
            <person name="Riley R."/>
            <person name="Tritt A."/>
            <person name="Adam C."/>
            <person name="Daum C."/>
            <person name="Floudas D."/>
            <person name="Sun H."/>
            <person name="Yadav J.S."/>
            <person name="Pangilinan J."/>
            <person name="Larsson K.H."/>
            <person name="Matsuura K."/>
            <person name="Barry K."/>
            <person name="Labutti K."/>
            <person name="Kuo R."/>
            <person name="Ohm R.A."/>
            <person name="Bhattacharya S.S."/>
            <person name="Shirouzu T."/>
            <person name="Yoshinaga Y."/>
            <person name="Martin F.M."/>
            <person name="Grigoriev I.V."/>
            <person name="Hibbett D.S."/>
        </authorList>
    </citation>
    <scope>NUCLEOTIDE SEQUENCE [LARGE SCALE GENOMIC DNA]</scope>
    <source>
        <strain evidence="4 5">HHB12029</strain>
    </source>
</reference>
<feature type="compositionally biased region" description="Basic residues" evidence="2">
    <location>
        <begin position="204"/>
        <end position="215"/>
    </location>
</feature>
<dbReference type="InterPro" id="IPR049203">
    <property type="entry name" value="DUF6818"/>
</dbReference>
<proteinExistence type="predicted"/>
<dbReference type="STRING" id="1314781.A0A165NSN0"/>
<dbReference type="PANTHER" id="PTHR34409">
    <property type="entry name" value="SET DOMAIN-CONTAINING PROTEIN"/>
    <property type="match status" value="1"/>
</dbReference>
<feature type="region of interest" description="Disordered" evidence="2">
    <location>
        <begin position="299"/>
        <end position="370"/>
    </location>
</feature>
<evidence type="ECO:0000313" key="4">
    <source>
        <dbReference type="EMBL" id="KZW01165.1"/>
    </source>
</evidence>
<feature type="compositionally biased region" description="Low complexity" evidence="2">
    <location>
        <begin position="335"/>
        <end position="350"/>
    </location>
</feature>
<dbReference type="Proteomes" id="UP000077266">
    <property type="component" value="Unassembled WGS sequence"/>
</dbReference>
<evidence type="ECO:0000256" key="1">
    <source>
        <dbReference type="SAM" id="Coils"/>
    </source>
</evidence>
<evidence type="ECO:0000256" key="2">
    <source>
        <dbReference type="SAM" id="MobiDB-lite"/>
    </source>
</evidence>
<sequence length="512" mass="55668">MEQRPGFNMNQNSNLPLPSFSSSFNQPPAWDFSQPELALLNAQDNPTSIFSSAPTVDNNDDYAFYRNRPPPPPLPATPFAQPLATAPPLPSTSFQVPRTAVEQPWTAAPSVNSGTPQRVLTRPLAPVESVTRTQSATPAASVSAPGGSTPSVDRDGFEIIDSTPADTSTAPSKSQGRKRAQTTQPKDAPAPKKAATSSEDTRQTRRGGQKGRSKFRSNEDSCLLDFYEKYLPAGNMVLEELPAWMEQKGHAKRTVASYKRRFDVLAHHTKPTGNPEMAPNIRRAKDIDLRIGNKTGILQLNDDDMFEEDDNEDAEDDDEDDDLYASPEPAPPIPAKAKAAMAAESARSPSVPVKRELSASSSDAPKAHSRATSAALLSGILGALDPKASEERRAAKQAAAADRDERRSLARADRDEVRFDNLFAKYEDVKKERDDLQNKLACKAKALSFILPFPFPRPSLPFTFALAHQARLRHASSPALQIPFPRPQATTVCIAALPLTAPPSPPLAVRAW</sequence>
<keyword evidence="1" id="KW-0175">Coiled coil</keyword>
<organism evidence="4 5">
    <name type="scientific">Exidia glandulosa HHB12029</name>
    <dbReference type="NCBI Taxonomy" id="1314781"/>
    <lineage>
        <taxon>Eukaryota</taxon>
        <taxon>Fungi</taxon>
        <taxon>Dikarya</taxon>
        <taxon>Basidiomycota</taxon>
        <taxon>Agaricomycotina</taxon>
        <taxon>Agaricomycetes</taxon>
        <taxon>Auriculariales</taxon>
        <taxon>Exidiaceae</taxon>
        <taxon>Exidia</taxon>
    </lineage>
</organism>
<feature type="compositionally biased region" description="Acidic residues" evidence="2">
    <location>
        <begin position="301"/>
        <end position="323"/>
    </location>
</feature>
<feature type="compositionally biased region" description="Polar residues" evidence="2">
    <location>
        <begin position="130"/>
        <end position="151"/>
    </location>
</feature>